<feature type="transmembrane region" description="Helical" evidence="1">
    <location>
        <begin position="34"/>
        <end position="55"/>
    </location>
</feature>
<proteinExistence type="predicted"/>
<name>A0A101M0N9_PICGL</name>
<keyword evidence="2" id="KW-0496">Mitochondrion</keyword>
<comment type="caution">
    <text evidence="2">The sequence shown here is derived from an EMBL/GenBank/DDBJ whole genome shotgun (WGS) entry which is preliminary data.</text>
</comment>
<sequence>MVNRLRVGNRQLLPGYRLRGKSSSFNIRYRLHTILYRLLAPGIVFYSIYGLRLALKFLIRI</sequence>
<dbReference type="AlphaFoldDB" id="A0A101M0N9"/>
<accession>A0A101M0N9</accession>
<protein>
    <submittedName>
        <fullName evidence="2">Uncharacterized protein</fullName>
    </submittedName>
</protein>
<evidence type="ECO:0000256" key="1">
    <source>
        <dbReference type="SAM" id="Phobius"/>
    </source>
</evidence>
<gene>
    <name evidence="2" type="ORF">ABT39_MTgene4110</name>
</gene>
<keyword evidence="1" id="KW-1133">Transmembrane helix</keyword>
<dbReference type="EMBL" id="LKAM01000004">
    <property type="protein sequence ID" value="KUM48774.1"/>
    <property type="molecule type" value="Genomic_DNA"/>
</dbReference>
<organism evidence="2">
    <name type="scientific">Picea glauca</name>
    <name type="common">White spruce</name>
    <name type="synonym">Pinus glauca</name>
    <dbReference type="NCBI Taxonomy" id="3330"/>
    <lineage>
        <taxon>Eukaryota</taxon>
        <taxon>Viridiplantae</taxon>
        <taxon>Streptophyta</taxon>
        <taxon>Embryophyta</taxon>
        <taxon>Tracheophyta</taxon>
        <taxon>Spermatophyta</taxon>
        <taxon>Pinopsida</taxon>
        <taxon>Pinidae</taxon>
        <taxon>Conifers I</taxon>
        <taxon>Pinales</taxon>
        <taxon>Pinaceae</taxon>
        <taxon>Picea</taxon>
    </lineage>
</organism>
<geneLocation type="mitochondrion" evidence="2"/>
<reference evidence="2" key="1">
    <citation type="journal article" date="2015" name="Genome Biol. Evol.">
        <title>Organellar Genomes of White Spruce (Picea glauca): Assembly and Annotation.</title>
        <authorList>
            <person name="Jackman S.D."/>
            <person name="Warren R.L."/>
            <person name="Gibb E.A."/>
            <person name="Vandervalk B.P."/>
            <person name="Mohamadi H."/>
            <person name="Chu J."/>
            <person name="Raymond A."/>
            <person name="Pleasance S."/>
            <person name="Coope R."/>
            <person name="Wildung M.R."/>
            <person name="Ritland C.E."/>
            <person name="Bousquet J."/>
            <person name="Jones S.J."/>
            <person name="Bohlmann J."/>
            <person name="Birol I."/>
        </authorList>
    </citation>
    <scope>NUCLEOTIDE SEQUENCE [LARGE SCALE GENOMIC DNA]</scope>
    <source>
        <tissue evidence="2">Flushing bud</tissue>
    </source>
</reference>
<evidence type="ECO:0000313" key="2">
    <source>
        <dbReference type="EMBL" id="KUM48774.1"/>
    </source>
</evidence>
<keyword evidence="1" id="KW-0812">Transmembrane</keyword>
<keyword evidence="1" id="KW-0472">Membrane</keyword>